<dbReference type="InterPro" id="IPR027844">
    <property type="entry name" value="INTS15"/>
</dbReference>
<evidence type="ECO:0000313" key="2">
    <source>
        <dbReference type="Proteomes" id="UP000410492"/>
    </source>
</evidence>
<accession>A0A653D6D6</accession>
<dbReference type="AlphaFoldDB" id="A0A653D6D6"/>
<dbReference type="EMBL" id="CAACVG010010410">
    <property type="protein sequence ID" value="VEN55759.1"/>
    <property type="molecule type" value="Genomic_DNA"/>
</dbReference>
<gene>
    <name evidence="1" type="ORF">CALMAC_LOCUS14850</name>
</gene>
<sequence>MSALSEVNLKQGLRKLEYPLCAKEALNKIVELICGRITSIKNMDLALDLMAEFIFCEVDRRGHKKQQALSPLLELQLIEIFHNFFNSIQSETARNTVFLSLFSGTTVTIRLGILSRLVSVAVGLPSPTILTSTSVWMQQLGNTSPNSCKLTECLIQDYFYYYQNSTERLKALPSICPQFVANFLTAVSENYFNVNRKQLLFPPNILLETITSWIAENSNLCIAAQLKQAVLPPGAIAMEAITPIAGLLRWCILAPIYKQTDEIYAQLHLALLNSIIDSPGRTPCKVVYVYAPHLSAVNYPILGYVQELKNRHDLKLDQILHENTLQLSLDRYAQAIQVLTSANAVHGHVDDLFYQLKMLPFNKLMKIVIDNYKQSKVIVL</sequence>
<dbReference type="PANTHER" id="PTHR14540">
    <property type="entry name" value="INTEGRATOR COMPLEX SUBUNIT 15"/>
    <property type="match status" value="1"/>
</dbReference>
<evidence type="ECO:0000313" key="1">
    <source>
        <dbReference type="EMBL" id="VEN55759.1"/>
    </source>
</evidence>
<name>A0A653D6D6_CALMS</name>
<keyword evidence="2" id="KW-1185">Reference proteome</keyword>
<dbReference type="PANTHER" id="PTHR14540:SF2">
    <property type="entry name" value="INTEGRATOR COMPLEX SUBUNIT 15"/>
    <property type="match status" value="1"/>
</dbReference>
<reference evidence="1 2" key="1">
    <citation type="submission" date="2019-01" db="EMBL/GenBank/DDBJ databases">
        <authorList>
            <person name="Sayadi A."/>
        </authorList>
    </citation>
    <scope>NUCLEOTIDE SEQUENCE [LARGE SCALE GENOMIC DNA]</scope>
</reference>
<dbReference type="Pfam" id="PF14964">
    <property type="entry name" value="INTS15"/>
    <property type="match status" value="1"/>
</dbReference>
<proteinExistence type="predicted"/>
<organism evidence="1 2">
    <name type="scientific">Callosobruchus maculatus</name>
    <name type="common">Southern cowpea weevil</name>
    <name type="synonym">Pulse bruchid</name>
    <dbReference type="NCBI Taxonomy" id="64391"/>
    <lineage>
        <taxon>Eukaryota</taxon>
        <taxon>Metazoa</taxon>
        <taxon>Ecdysozoa</taxon>
        <taxon>Arthropoda</taxon>
        <taxon>Hexapoda</taxon>
        <taxon>Insecta</taxon>
        <taxon>Pterygota</taxon>
        <taxon>Neoptera</taxon>
        <taxon>Endopterygota</taxon>
        <taxon>Coleoptera</taxon>
        <taxon>Polyphaga</taxon>
        <taxon>Cucujiformia</taxon>
        <taxon>Chrysomeloidea</taxon>
        <taxon>Chrysomelidae</taxon>
        <taxon>Bruchinae</taxon>
        <taxon>Bruchini</taxon>
        <taxon>Callosobruchus</taxon>
    </lineage>
</organism>
<dbReference type="OrthoDB" id="5861309at2759"/>
<dbReference type="Proteomes" id="UP000410492">
    <property type="component" value="Unassembled WGS sequence"/>
</dbReference>
<protein>
    <submittedName>
        <fullName evidence="1">Uncharacterized protein</fullName>
    </submittedName>
</protein>